<dbReference type="AlphaFoldDB" id="A0A7D9JAU7"/>
<proteinExistence type="predicted"/>
<dbReference type="EMBL" id="CACRXK020013901">
    <property type="protein sequence ID" value="CAB4025931.1"/>
    <property type="molecule type" value="Genomic_DNA"/>
</dbReference>
<gene>
    <name evidence="1" type="ORF">PACLA_8A033857</name>
</gene>
<reference evidence="1" key="1">
    <citation type="submission" date="2020-04" db="EMBL/GenBank/DDBJ databases">
        <authorList>
            <person name="Alioto T."/>
            <person name="Alioto T."/>
            <person name="Gomez Garrido J."/>
        </authorList>
    </citation>
    <scope>NUCLEOTIDE SEQUENCE</scope>
    <source>
        <strain evidence="1">A484AB</strain>
    </source>
</reference>
<protein>
    <submittedName>
        <fullName evidence="1">Uncharacterized protein</fullName>
    </submittedName>
</protein>
<evidence type="ECO:0000313" key="2">
    <source>
        <dbReference type="Proteomes" id="UP001152795"/>
    </source>
</evidence>
<name>A0A7D9JAU7_PARCT</name>
<dbReference type="Proteomes" id="UP001152795">
    <property type="component" value="Unassembled WGS sequence"/>
</dbReference>
<accession>A0A7D9JAU7</accession>
<comment type="caution">
    <text evidence="1">The sequence shown here is derived from an EMBL/GenBank/DDBJ whole genome shotgun (WGS) entry which is preliminary data.</text>
</comment>
<keyword evidence="2" id="KW-1185">Reference proteome</keyword>
<feature type="non-terminal residue" evidence="1">
    <location>
        <position position="1"/>
    </location>
</feature>
<organism evidence="1 2">
    <name type="scientific">Paramuricea clavata</name>
    <name type="common">Red gorgonian</name>
    <name type="synonym">Violescent sea-whip</name>
    <dbReference type="NCBI Taxonomy" id="317549"/>
    <lineage>
        <taxon>Eukaryota</taxon>
        <taxon>Metazoa</taxon>
        <taxon>Cnidaria</taxon>
        <taxon>Anthozoa</taxon>
        <taxon>Octocorallia</taxon>
        <taxon>Malacalcyonacea</taxon>
        <taxon>Plexauridae</taxon>
        <taxon>Paramuricea</taxon>
    </lineage>
</organism>
<evidence type="ECO:0000313" key="1">
    <source>
        <dbReference type="EMBL" id="CAB4025931.1"/>
    </source>
</evidence>
<sequence length="50" mass="5729">RFGERALREENLPAVEEILPAVEENLPVVEENLPAVEENIQDECFQVTLH</sequence>